<dbReference type="Proteomes" id="UP000036867">
    <property type="component" value="Unassembled WGS sequence"/>
</dbReference>
<comment type="caution">
    <text evidence="4">The sequence shown here is derived from an EMBL/GenBank/DDBJ whole genome shotgun (WGS) entry which is preliminary data.</text>
</comment>
<evidence type="ECO:0000313" key="4">
    <source>
        <dbReference type="EMBL" id="KOO47326.1"/>
    </source>
</evidence>
<sequence length="296" mass="33173">MSKINDAKKKFDNIEIPDELNFVVQKAIKEANPMKNNKRKKMNPLKNFGLGAAAAAIIFAGSVNISPAFAQSMSNIPVLSSIIKVISINELTDGNDNSQANISTPQITGLENKELEATLNSKYEQENAKLFAQFQKKMAKIEEQGGGHLGVDAGYKVLTDTEDLLSISRYTVETQASSYETIHNDTIDKKNELLITLPSLFKDNDYIETISNYIKDEMRKQMAADVEKTYFIAGESDVNDGFDKIKEDQNFSITKNNELIIYFDQFEVAPGYMGTVKFKIPTNIIQKDLVSNHYIK</sequence>
<evidence type="ECO:0000313" key="5">
    <source>
        <dbReference type="Proteomes" id="UP000036867"/>
    </source>
</evidence>
<proteinExistence type="predicted"/>
<dbReference type="InterPro" id="IPR021729">
    <property type="entry name" value="DUF3298"/>
</dbReference>
<protein>
    <submittedName>
        <fullName evidence="4">Uncharacterized protein</fullName>
    </submittedName>
</protein>
<dbReference type="OrthoDB" id="4990at2"/>
<keyword evidence="1" id="KW-1133">Transmembrane helix</keyword>
<keyword evidence="1" id="KW-0472">Membrane</keyword>
<keyword evidence="1" id="KW-0812">Transmembrane</keyword>
<dbReference type="InterPro" id="IPR025436">
    <property type="entry name" value="DUF4179"/>
</dbReference>
<dbReference type="Pfam" id="PF11738">
    <property type="entry name" value="DUF3298"/>
    <property type="match status" value="1"/>
</dbReference>
<accession>A0A0M0L8A0</accession>
<evidence type="ECO:0000259" key="2">
    <source>
        <dbReference type="Pfam" id="PF11738"/>
    </source>
</evidence>
<evidence type="ECO:0000256" key="1">
    <source>
        <dbReference type="SAM" id="Phobius"/>
    </source>
</evidence>
<dbReference type="RefSeq" id="WP_053419130.1">
    <property type="nucleotide sequence ID" value="NZ_LILB01000009.1"/>
</dbReference>
<reference evidence="5" key="1">
    <citation type="submission" date="2015-08" db="EMBL/GenBank/DDBJ databases">
        <title>Fjat-10028 dsm 16317.</title>
        <authorList>
            <person name="Liu B."/>
            <person name="Wang J."/>
            <person name="Zhu Y."/>
            <person name="Liu G."/>
            <person name="Chen Q."/>
            <person name="Chen Z."/>
            <person name="Lan J."/>
            <person name="Che J."/>
            <person name="Ge C."/>
            <person name="Shi H."/>
            <person name="Pan Z."/>
            <person name="Liu X."/>
        </authorList>
    </citation>
    <scope>NUCLEOTIDE SEQUENCE [LARGE SCALE GENOMIC DNA]</scope>
    <source>
        <strain evidence="5">DSM 16317</strain>
    </source>
</reference>
<evidence type="ECO:0000259" key="3">
    <source>
        <dbReference type="Pfam" id="PF13786"/>
    </source>
</evidence>
<keyword evidence="5" id="KW-1185">Reference proteome</keyword>
<feature type="transmembrane region" description="Helical" evidence="1">
    <location>
        <begin position="48"/>
        <end position="70"/>
    </location>
</feature>
<organism evidence="4 5">
    <name type="scientific">Viridibacillus arvi</name>
    <dbReference type="NCBI Taxonomy" id="263475"/>
    <lineage>
        <taxon>Bacteria</taxon>
        <taxon>Bacillati</taxon>
        <taxon>Bacillota</taxon>
        <taxon>Bacilli</taxon>
        <taxon>Bacillales</taxon>
        <taxon>Caryophanaceae</taxon>
        <taxon>Viridibacillus</taxon>
    </lineage>
</organism>
<dbReference type="Gene3D" id="3.90.640.20">
    <property type="entry name" value="Heat-shock cognate protein, ATPase"/>
    <property type="match status" value="1"/>
</dbReference>
<dbReference type="InterPro" id="IPR037126">
    <property type="entry name" value="PdaC/RsiV-like_sf"/>
</dbReference>
<dbReference type="Gene3D" id="3.30.565.40">
    <property type="entry name" value="Fervidobacterium nodosum Rt17-B1 like"/>
    <property type="match status" value="1"/>
</dbReference>
<feature type="domain" description="DUF3298" evidence="2">
    <location>
        <begin position="200"/>
        <end position="282"/>
    </location>
</feature>
<gene>
    <name evidence="4" type="ORF">AMD00_21945</name>
</gene>
<dbReference type="STRING" id="263475.AMD00_21945"/>
<feature type="domain" description="DUF4179" evidence="3">
    <location>
        <begin position="46"/>
        <end position="100"/>
    </location>
</feature>
<dbReference type="EMBL" id="LILB01000009">
    <property type="protein sequence ID" value="KOO47326.1"/>
    <property type="molecule type" value="Genomic_DNA"/>
</dbReference>
<dbReference type="Pfam" id="PF13786">
    <property type="entry name" value="DUF4179"/>
    <property type="match status" value="1"/>
</dbReference>
<dbReference type="GeneID" id="301138766"/>
<name>A0A0M0L8A0_9BACL</name>
<dbReference type="AlphaFoldDB" id="A0A0M0L8A0"/>